<keyword evidence="3 6" id="KW-0238">DNA-binding</keyword>
<dbReference type="Proteomes" id="UP000654279">
    <property type="component" value="Unassembled WGS sequence"/>
</dbReference>
<dbReference type="InterPro" id="IPR000843">
    <property type="entry name" value="HTH_LacI"/>
</dbReference>
<evidence type="ECO:0000256" key="2">
    <source>
        <dbReference type="ARBA" id="ARBA00023015"/>
    </source>
</evidence>
<dbReference type="InterPro" id="IPR046335">
    <property type="entry name" value="LacI/GalR-like_sensor"/>
</dbReference>
<dbReference type="CDD" id="cd06267">
    <property type="entry name" value="PBP1_LacI_sugar_binding-like"/>
    <property type="match status" value="1"/>
</dbReference>
<organism evidence="6 7">
    <name type="scientific">Luoshenia tenuis</name>
    <dbReference type="NCBI Taxonomy" id="2763654"/>
    <lineage>
        <taxon>Bacteria</taxon>
        <taxon>Bacillati</taxon>
        <taxon>Bacillota</taxon>
        <taxon>Clostridia</taxon>
        <taxon>Christensenellales</taxon>
        <taxon>Christensenellaceae</taxon>
        <taxon>Luoshenia</taxon>
    </lineage>
</organism>
<evidence type="ECO:0000313" key="6">
    <source>
        <dbReference type="EMBL" id="MBC8530090.1"/>
    </source>
</evidence>
<dbReference type="PRINTS" id="PR00036">
    <property type="entry name" value="HTHLACI"/>
</dbReference>
<comment type="caution">
    <text evidence="6">The sequence shown here is derived from an EMBL/GenBank/DDBJ whole genome shotgun (WGS) entry which is preliminary data.</text>
</comment>
<accession>A0A926HNX1</accession>
<dbReference type="PANTHER" id="PTHR30146">
    <property type="entry name" value="LACI-RELATED TRANSCRIPTIONAL REPRESSOR"/>
    <property type="match status" value="1"/>
</dbReference>
<dbReference type="Pfam" id="PF13377">
    <property type="entry name" value="Peripla_BP_3"/>
    <property type="match status" value="1"/>
</dbReference>
<dbReference type="Gene3D" id="1.10.260.40">
    <property type="entry name" value="lambda repressor-like DNA-binding domains"/>
    <property type="match status" value="1"/>
</dbReference>
<keyword evidence="2" id="KW-0805">Transcription regulation</keyword>
<dbReference type="PANTHER" id="PTHR30146:SF148">
    <property type="entry name" value="HTH-TYPE TRANSCRIPTIONAL REPRESSOR PURR-RELATED"/>
    <property type="match status" value="1"/>
</dbReference>
<dbReference type="GO" id="GO:0003700">
    <property type="term" value="F:DNA-binding transcription factor activity"/>
    <property type="evidence" value="ECO:0007669"/>
    <property type="project" value="TreeGrafter"/>
</dbReference>
<dbReference type="GO" id="GO:0000976">
    <property type="term" value="F:transcription cis-regulatory region binding"/>
    <property type="evidence" value="ECO:0007669"/>
    <property type="project" value="TreeGrafter"/>
</dbReference>
<sequence>MTINDIARLAGTSKSTVSRVLNHDPHVSDETRRRVMDAVRRNHYQPNSIARGLVQGATRLVALIISDIRNPYYSEVTWYIEKELEQQGYHMFLGCSGEDPEKERNFIDLAAQYNFAGAIVISPTNEAYLLQSAPALGCPVILLNRYIDDFAGDMLTTDNFHGGSLAAHHLLALGHRRVAVFSGDKNTTTHRDRRAGFVHALSLGGVALPEAFSFTTRSLDMDSGHTLGSHLLSLGSAAPTAIFCTTDLMAIGLLQAYRNAGKSIPENLSIIGFDDIPYAGLAGIGLTTIAQPYEQIGKLAVQMLLERINSPARPQRREILDCQLISRASTGPCG</sequence>
<dbReference type="AlphaFoldDB" id="A0A926HNX1"/>
<dbReference type="SUPFAM" id="SSF47413">
    <property type="entry name" value="lambda repressor-like DNA-binding domains"/>
    <property type="match status" value="1"/>
</dbReference>
<dbReference type="EMBL" id="JACRSO010000006">
    <property type="protein sequence ID" value="MBC8530090.1"/>
    <property type="molecule type" value="Genomic_DNA"/>
</dbReference>
<dbReference type="Pfam" id="PF00356">
    <property type="entry name" value="LacI"/>
    <property type="match status" value="1"/>
</dbReference>
<evidence type="ECO:0000256" key="3">
    <source>
        <dbReference type="ARBA" id="ARBA00023125"/>
    </source>
</evidence>
<name>A0A926HNX1_9FIRM</name>
<keyword evidence="4" id="KW-0804">Transcription</keyword>
<dbReference type="SMART" id="SM00354">
    <property type="entry name" value="HTH_LACI"/>
    <property type="match status" value="1"/>
</dbReference>
<dbReference type="CDD" id="cd01392">
    <property type="entry name" value="HTH_LacI"/>
    <property type="match status" value="1"/>
</dbReference>
<evidence type="ECO:0000259" key="5">
    <source>
        <dbReference type="PROSITE" id="PS50932"/>
    </source>
</evidence>
<gene>
    <name evidence="6" type="ORF">H8699_11675</name>
</gene>
<dbReference type="InterPro" id="IPR010982">
    <property type="entry name" value="Lambda_DNA-bd_dom_sf"/>
</dbReference>
<proteinExistence type="predicted"/>
<dbReference type="PROSITE" id="PS50932">
    <property type="entry name" value="HTH_LACI_2"/>
    <property type="match status" value="1"/>
</dbReference>
<feature type="domain" description="HTH lacI-type" evidence="5">
    <location>
        <begin position="1"/>
        <end position="55"/>
    </location>
</feature>
<evidence type="ECO:0000256" key="4">
    <source>
        <dbReference type="ARBA" id="ARBA00023163"/>
    </source>
</evidence>
<evidence type="ECO:0000313" key="7">
    <source>
        <dbReference type="Proteomes" id="UP000654279"/>
    </source>
</evidence>
<dbReference type="SUPFAM" id="SSF53822">
    <property type="entry name" value="Periplasmic binding protein-like I"/>
    <property type="match status" value="1"/>
</dbReference>
<dbReference type="InterPro" id="IPR028082">
    <property type="entry name" value="Peripla_BP_I"/>
</dbReference>
<keyword evidence="1" id="KW-0678">Repressor</keyword>
<dbReference type="RefSeq" id="WP_249285842.1">
    <property type="nucleotide sequence ID" value="NZ_JACRSO010000006.1"/>
</dbReference>
<reference evidence="6" key="1">
    <citation type="submission" date="2020-08" db="EMBL/GenBank/DDBJ databases">
        <title>Genome public.</title>
        <authorList>
            <person name="Liu C."/>
            <person name="Sun Q."/>
        </authorList>
    </citation>
    <scope>NUCLEOTIDE SEQUENCE</scope>
    <source>
        <strain evidence="6">NSJ-44</strain>
    </source>
</reference>
<evidence type="ECO:0000256" key="1">
    <source>
        <dbReference type="ARBA" id="ARBA00022491"/>
    </source>
</evidence>
<dbReference type="Gene3D" id="3.40.50.2300">
    <property type="match status" value="2"/>
</dbReference>
<keyword evidence="7" id="KW-1185">Reference proteome</keyword>
<protein>
    <submittedName>
        <fullName evidence="6">LacI family DNA-binding transcriptional regulator</fullName>
    </submittedName>
</protein>